<protein>
    <submittedName>
        <fullName evidence="1">Uncharacterized protein</fullName>
    </submittedName>
</protein>
<dbReference type="Proteomes" id="UP000589292">
    <property type="component" value="Unassembled WGS sequence"/>
</dbReference>
<evidence type="ECO:0000313" key="2">
    <source>
        <dbReference type="Proteomes" id="UP000589292"/>
    </source>
</evidence>
<dbReference type="AlphaFoldDB" id="A0A7V8RD08"/>
<dbReference type="EMBL" id="VDES01000002">
    <property type="protein sequence ID" value="MBA1374179.1"/>
    <property type="molecule type" value="Genomic_DNA"/>
</dbReference>
<name>A0A7V8RD08_9SPHN</name>
<sequence>MKSMLPSVGFEVEDLILEDWGWSVRLRHDPFPLWIGCGSYPEYEDGFLCFIEPSKPYVRKWLKRIPTQQAVERLGDAVERILRGSKGVRGLRWWTEAEVQQR</sequence>
<accession>A0A7V8RD08</accession>
<keyword evidence="2" id="KW-1185">Reference proteome</keyword>
<evidence type="ECO:0000313" key="1">
    <source>
        <dbReference type="EMBL" id="MBA1374179.1"/>
    </source>
</evidence>
<proteinExistence type="predicted"/>
<reference evidence="1 2" key="1">
    <citation type="journal article" date="1994" name="Int. J. Syst. Bacteriol.">
        <title>Phylogenetic positions of novel aerobic, bacteriochlorophyll a-containing bacteria and description of Roseococcus thiosulfatophilus gen. nov., sp. nov., Erythromicrobium ramosum gen. nov., sp. nov., and Erythrobacter litoralis sp. nov.</title>
        <authorList>
            <person name="Yurkov V."/>
            <person name="Stackebrandt E."/>
            <person name="Holmes A."/>
            <person name="Fuerst J.A."/>
            <person name="Hugenholtz P."/>
            <person name="Golecki J."/>
            <person name="Gad'on N."/>
            <person name="Gorlenko V.M."/>
            <person name="Kompantseva E.I."/>
            <person name="Drews G."/>
        </authorList>
    </citation>
    <scope>NUCLEOTIDE SEQUENCE [LARGE SCALE GENOMIC DNA]</scope>
    <source>
        <strain evidence="1 2">KR-99</strain>
    </source>
</reference>
<dbReference type="RefSeq" id="WP_181267104.1">
    <property type="nucleotide sequence ID" value="NZ_BAAAGB010000001.1"/>
</dbReference>
<organism evidence="1 2">
    <name type="scientific">Sphingomonas ursincola</name>
    <dbReference type="NCBI Taxonomy" id="56361"/>
    <lineage>
        <taxon>Bacteria</taxon>
        <taxon>Pseudomonadati</taxon>
        <taxon>Pseudomonadota</taxon>
        <taxon>Alphaproteobacteria</taxon>
        <taxon>Sphingomonadales</taxon>
        <taxon>Sphingomonadaceae</taxon>
        <taxon>Sphingomonas</taxon>
    </lineage>
</organism>
<gene>
    <name evidence="1" type="ORF">FG486_07500</name>
</gene>
<comment type="caution">
    <text evidence="1">The sequence shown here is derived from an EMBL/GenBank/DDBJ whole genome shotgun (WGS) entry which is preliminary data.</text>
</comment>